<comment type="caution">
    <text evidence="1">The sequence shown here is derived from an EMBL/GenBank/DDBJ whole genome shotgun (WGS) entry which is preliminary data.</text>
</comment>
<accession>A0A0F9E7I2</accession>
<gene>
    <name evidence="1" type="ORF">LCGC14_2187790</name>
</gene>
<reference evidence="1" key="1">
    <citation type="journal article" date="2015" name="Nature">
        <title>Complex archaea that bridge the gap between prokaryotes and eukaryotes.</title>
        <authorList>
            <person name="Spang A."/>
            <person name="Saw J.H."/>
            <person name="Jorgensen S.L."/>
            <person name="Zaremba-Niedzwiedzka K."/>
            <person name="Martijn J."/>
            <person name="Lind A.E."/>
            <person name="van Eijk R."/>
            <person name="Schleper C."/>
            <person name="Guy L."/>
            <person name="Ettema T.J."/>
        </authorList>
    </citation>
    <scope>NUCLEOTIDE SEQUENCE</scope>
</reference>
<organism evidence="1">
    <name type="scientific">marine sediment metagenome</name>
    <dbReference type="NCBI Taxonomy" id="412755"/>
    <lineage>
        <taxon>unclassified sequences</taxon>
        <taxon>metagenomes</taxon>
        <taxon>ecological metagenomes</taxon>
    </lineage>
</organism>
<sequence>MLLSSIAEGLTEWKVEIGDCVQDLSREALFPECSFSRNAGDWAERIMKTVYPFEVERQADLT</sequence>
<dbReference type="EMBL" id="LAZR01028573">
    <property type="protein sequence ID" value="KKL62181.1"/>
    <property type="molecule type" value="Genomic_DNA"/>
</dbReference>
<evidence type="ECO:0000313" key="1">
    <source>
        <dbReference type="EMBL" id="KKL62181.1"/>
    </source>
</evidence>
<dbReference type="AlphaFoldDB" id="A0A0F9E7I2"/>
<proteinExistence type="predicted"/>
<protein>
    <submittedName>
        <fullName evidence="1">Uncharacterized protein</fullName>
    </submittedName>
</protein>
<name>A0A0F9E7I2_9ZZZZ</name>